<protein>
    <submittedName>
        <fullName evidence="2">Uncharacterized protein</fullName>
    </submittedName>
</protein>
<gene>
    <name evidence="2" type="ORF">KVV02_004598</name>
</gene>
<dbReference type="EMBL" id="JAIFTL010000071">
    <property type="protein sequence ID" value="KAG9324309.1"/>
    <property type="molecule type" value="Genomic_DNA"/>
</dbReference>
<feature type="region of interest" description="Disordered" evidence="1">
    <location>
        <begin position="84"/>
        <end position="124"/>
    </location>
</feature>
<dbReference type="Proteomes" id="UP000717515">
    <property type="component" value="Unassembled WGS sequence"/>
</dbReference>
<accession>A0A9P8CZ76</accession>
<evidence type="ECO:0000313" key="2">
    <source>
        <dbReference type="EMBL" id="KAG9324309.1"/>
    </source>
</evidence>
<proteinExistence type="predicted"/>
<evidence type="ECO:0000313" key="3">
    <source>
        <dbReference type="Proteomes" id="UP000717515"/>
    </source>
</evidence>
<sequence>MQQPPSRPLIAELEQLRRSVDSMNSQAAEMLKTLENLRHIGADHLATPSTEQEKLDREWEYFETVCDQIFFILDNAKYKIKRQQNDLAQQLNPPAALPSPPRPQPPLQPPLQPQPPSQPAQEQPIIIDPPTVSTIGDLASSFNDAAPASTLPDPLAAIAAATSPMTVAPLTTATSLGEPQDGLSMNQFDLQMMSPPNNFDDAMNTSGISTASLLSSAAAMASAPDINLDMNMNININMDDPLMSEEDKLQDTMLDLGDIGNLGDMGDMDDMINF</sequence>
<organism evidence="2 3">
    <name type="scientific">Mortierella alpina</name>
    <name type="common">Oleaginous fungus</name>
    <name type="synonym">Mortierella renispora</name>
    <dbReference type="NCBI Taxonomy" id="64518"/>
    <lineage>
        <taxon>Eukaryota</taxon>
        <taxon>Fungi</taxon>
        <taxon>Fungi incertae sedis</taxon>
        <taxon>Mucoromycota</taxon>
        <taxon>Mortierellomycotina</taxon>
        <taxon>Mortierellomycetes</taxon>
        <taxon>Mortierellales</taxon>
        <taxon>Mortierellaceae</taxon>
        <taxon>Mortierella</taxon>
    </lineage>
</organism>
<reference evidence="2" key="1">
    <citation type="submission" date="2021-07" db="EMBL/GenBank/DDBJ databases">
        <title>Draft genome of Mortierella alpina, strain LL118, isolated from an aspen leaf litter sample.</title>
        <authorList>
            <person name="Yang S."/>
            <person name="Vinatzer B.A."/>
        </authorList>
    </citation>
    <scope>NUCLEOTIDE SEQUENCE</scope>
    <source>
        <strain evidence="2">LL118</strain>
    </source>
</reference>
<feature type="compositionally biased region" description="Pro residues" evidence="1">
    <location>
        <begin position="95"/>
        <end position="118"/>
    </location>
</feature>
<comment type="caution">
    <text evidence="2">The sequence shown here is derived from an EMBL/GenBank/DDBJ whole genome shotgun (WGS) entry which is preliminary data.</text>
</comment>
<evidence type="ECO:0000256" key="1">
    <source>
        <dbReference type="SAM" id="MobiDB-lite"/>
    </source>
</evidence>
<dbReference type="AlphaFoldDB" id="A0A9P8CZ76"/>
<name>A0A9P8CZ76_MORAP</name>